<keyword evidence="4" id="KW-1185">Reference proteome</keyword>
<feature type="non-terminal residue" evidence="2">
    <location>
        <position position="1"/>
    </location>
</feature>
<proteinExistence type="predicted"/>
<evidence type="ECO:0000313" key="3">
    <source>
        <dbReference type="EMBL" id="CAK0823065.1"/>
    </source>
</evidence>
<evidence type="ECO:0000313" key="4">
    <source>
        <dbReference type="Proteomes" id="UP001189429"/>
    </source>
</evidence>
<dbReference type="EMBL" id="CAUYUJ010008160">
    <property type="protein sequence ID" value="CAK0823065.1"/>
    <property type="molecule type" value="Genomic_DNA"/>
</dbReference>
<keyword evidence="1" id="KW-0472">Membrane</keyword>
<name>A0ABN9RUN6_9DINO</name>
<sequence length="172" mass="17881">QGALGSLPRRLAAAVVALASVAVVAAALPFLGAARHEGGGLPDRAPRVELDAAARGQAGAQALIEAAARATKDAAQQETTAAKGRSGPSTCPPGTLVRYFPNLDRHVVAPLARSNRTVDVYLSLSVEGFISWRSHGNRFVMHPAYVGKDLDEVKDMIVEGIRDHGGTAAAVR</sequence>
<feature type="non-terminal residue" evidence="2">
    <location>
        <position position="172"/>
    </location>
</feature>
<accession>A0ABN9RUN6</accession>
<evidence type="ECO:0000256" key="1">
    <source>
        <dbReference type="SAM" id="Phobius"/>
    </source>
</evidence>
<dbReference type="Proteomes" id="UP001189429">
    <property type="component" value="Unassembled WGS sequence"/>
</dbReference>
<evidence type="ECO:0008006" key="5">
    <source>
        <dbReference type="Google" id="ProtNLM"/>
    </source>
</evidence>
<feature type="transmembrane region" description="Helical" evidence="1">
    <location>
        <begin position="12"/>
        <end position="34"/>
    </location>
</feature>
<protein>
    <recommendedName>
        <fullName evidence="5">DUF1499 domain-containing protein</fullName>
    </recommendedName>
</protein>
<evidence type="ECO:0000313" key="2">
    <source>
        <dbReference type="EMBL" id="CAK0822057.1"/>
    </source>
</evidence>
<dbReference type="EMBL" id="CAUYUJ010007813">
    <property type="protein sequence ID" value="CAK0822057.1"/>
    <property type="molecule type" value="Genomic_DNA"/>
</dbReference>
<gene>
    <name evidence="2" type="ORF">PCOR1329_LOCUS23167</name>
    <name evidence="3" type="ORF">PCOR1329_LOCUS23916</name>
</gene>
<organism evidence="2 4">
    <name type="scientific">Prorocentrum cordatum</name>
    <dbReference type="NCBI Taxonomy" id="2364126"/>
    <lineage>
        <taxon>Eukaryota</taxon>
        <taxon>Sar</taxon>
        <taxon>Alveolata</taxon>
        <taxon>Dinophyceae</taxon>
        <taxon>Prorocentrales</taxon>
        <taxon>Prorocentraceae</taxon>
        <taxon>Prorocentrum</taxon>
    </lineage>
</organism>
<keyword evidence="1" id="KW-0812">Transmembrane</keyword>
<keyword evidence="1" id="KW-1133">Transmembrane helix</keyword>
<reference evidence="2" key="1">
    <citation type="submission" date="2023-10" db="EMBL/GenBank/DDBJ databases">
        <authorList>
            <person name="Chen Y."/>
            <person name="Shah S."/>
            <person name="Dougan E. K."/>
            <person name="Thang M."/>
            <person name="Chan C."/>
        </authorList>
    </citation>
    <scope>NUCLEOTIDE SEQUENCE [LARGE SCALE GENOMIC DNA]</scope>
</reference>
<comment type="caution">
    <text evidence="2">The sequence shown here is derived from an EMBL/GenBank/DDBJ whole genome shotgun (WGS) entry which is preliminary data.</text>
</comment>